<dbReference type="EC" id="3.6.1.23" evidence="5"/>
<evidence type="ECO:0000256" key="2">
    <source>
        <dbReference type="ARBA" id="ARBA00006581"/>
    </source>
</evidence>
<dbReference type="CDD" id="cd07557">
    <property type="entry name" value="trimeric_dUTPase"/>
    <property type="match status" value="1"/>
</dbReference>
<dbReference type="GO" id="GO:0000287">
    <property type="term" value="F:magnesium ion binding"/>
    <property type="evidence" value="ECO:0007669"/>
    <property type="project" value="UniProtKB-UniRule"/>
</dbReference>
<keyword evidence="4 5" id="KW-0546">Nucleotide metabolism</keyword>
<sequence length="140" mass="15701">MSILYAKKLSERAIIPTRATTYSAGFDLYSPEEYYITKHGKVLINTHIAVSIPESCYGRIAPRSCMAWNMYLDVGGGVIDSDYRGAVFVILYNFSDTDYIIRRGDKIAQLICEKIELPKLQVVLFLSQSERGINGFGSSD</sequence>
<accession>A0A443SJV6</accession>
<evidence type="ECO:0000259" key="6">
    <source>
        <dbReference type="Pfam" id="PF00692"/>
    </source>
</evidence>
<dbReference type="InterPro" id="IPR029054">
    <property type="entry name" value="dUTPase-like"/>
</dbReference>
<comment type="function">
    <text evidence="5">Involved in nucleotide metabolism via production of dUMP, the immediate precursor of thymidine nucleotides, and decreases the intracellular concentration of dUTP so that uracil cannot be incorporated into DNA.</text>
</comment>
<comment type="pathway">
    <text evidence="1 5">Pyrimidine metabolism; dUMP biosynthesis; dUMP from dCTP (dUTP route): step 2/2.</text>
</comment>
<evidence type="ECO:0000256" key="1">
    <source>
        <dbReference type="ARBA" id="ARBA00005142"/>
    </source>
</evidence>
<evidence type="ECO:0000256" key="5">
    <source>
        <dbReference type="RuleBase" id="RU367024"/>
    </source>
</evidence>
<reference evidence="7 8" key="1">
    <citation type="journal article" date="2018" name="Gigascience">
        <title>Genomes of trombidid mites reveal novel predicted allergens and laterally-transferred genes associated with secondary metabolism.</title>
        <authorList>
            <person name="Dong X."/>
            <person name="Chaisiri K."/>
            <person name="Xia D."/>
            <person name="Armstrong S.D."/>
            <person name="Fang Y."/>
            <person name="Donnelly M.J."/>
            <person name="Kadowaki T."/>
            <person name="McGarry J.W."/>
            <person name="Darby A.C."/>
            <person name="Makepeace B.L."/>
        </authorList>
    </citation>
    <scope>NUCLEOTIDE SEQUENCE [LARGE SCALE GENOMIC DNA]</scope>
    <source>
        <strain evidence="7">UoL-UT</strain>
    </source>
</reference>
<dbReference type="SUPFAM" id="SSF51283">
    <property type="entry name" value="dUTPase-like"/>
    <property type="match status" value="1"/>
</dbReference>
<dbReference type="GO" id="GO:0046081">
    <property type="term" value="P:dUTP catabolic process"/>
    <property type="evidence" value="ECO:0007669"/>
    <property type="project" value="UniProtKB-UniRule"/>
</dbReference>
<dbReference type="EMBL" id="NCKV01001766">
    <property type="protein sequence ID" value="RWS27809.1"/>
    <property type="molecule type" value="Genomic_DNA"/>
</dbReference>
<dbReference type="UniPathway" id="UPA00610">
    <property type="reaction ID" value="UER00666"/>
</dbReference>
<evidence type="ECO:0000313" key="8">
    <source>
        <dbReference type="Proteomes" id="UP000288716"/>
    </source>
</evidence>
<dbReference type="NCBIfam" id="TIGR00576">
    <property type="entry name" value="dut"/>
    <property type="match status" value="1"/>
</dbReference>
<comment type="similarity">
    <text evidence="2 5">Belongs to the dUTPase family.</text>
</comment>
<dbReference type="OrthoDB" id="10018367at2759"/>
<dbReference type="GO" id="GO:0006226">
    <property type="term" value="P:dUMP biosynthetic process"/>
    <property type="evidence" value="ECO:0007669"/>
    <property type="project" value="UniProtKB-UniRule"/>
</dbReference>
<keyword evidence="5" id="KW-0460">Magnesium</keyword>
<dbReference type="PANTHER" id="PTHR11241:SF0">
    <property type="entry name" value="DEOXYURIDINE 5'-TRIPHOSPHATE NUCLEOTIDOHYDROLASE"/>
    <property type="match status" value="1"/>
</dbReference>
<dbReference type="PANTHER" id="PTHR11241">
    <property type="entry name" value="DEOXYURIDINE 5'-TRIPHOSPHATE NUCLEOTIDOHYDROLASE"/>
    <property type="match status" value="1"/>
</dbReference>
<dbReference type="Gene3D" id="2.70.40.10">
    <property type="match status" value="1"/>
</dbReference>
<organism evidence="7 8">
    <name type="scientific">Leptotrombidium deliense</name>
    <dbReference type="NCBI Taxonomy" id="299467"/>
    <lineage>
        <taxon>Eukaryota</taxon>
        <taxon>Metazoa</taxon>
        <taxon>Ecdysozoa</taxon>
        <taxon>Arthropoda</taxon>
        <taxon>Chelicerata</taxon>
        <taxon>Arachnida</taxon>
        <taxon>Acari</taxon>
        <taxon>Acariformes</taxon>
        <taxon>Trombidiformes</taxon>
        <taxon>Prostigmata</taxon>
        <taxon>Anystina</taxon>
        <taxon>Parasitengona</taxon>
        <taxon>Trombiculoidea</taxon>
        <taxon>Trombiculidae</taxon>
        <taxon>Leptotrombidium</taxon>
    </lineage>
</organism>
<dbReference type="InterPro" id="IPR008181">
    <property type="entry name" value="dUTPase"/>
</dbReference>
<dbReference type="NCBIfam" id="NF001862">
    <property type="entry name" value="PRK00601.1"/>
    <property type="match status" value="1"/>
</dbReference>
<dbReference type="STRING" id="299467.A0A443SJV6"/>
<keyword evidence="8" id="KW-1185">Reference proteome</keyword>
<feature type="domain" description="dUTPase-like" evidence="6">
    <location>
        <begin position="12"/>
        <end position="139"/>
    </location>
</feature>
<comment type="cofactor">
    <cofactor evidence="5">
        <name>Mg(2+)</name>
        <dbReference type="ChEBI" id="CHEBI:18420"/>
    </cofactor>
</comment>
<dbReference type="Pfam" id="PF00692">
    <property type="entry name" value="dUTPase"/>
    <property type="match status" value="1"/>
</dbReference>
<dbReference type="VEuPathDB" id="VectorBase:LDEU004230"/>
<evidence type="ECO:0000256" key="3">
    <source>
        <dbReference type="ARBA" id="ARBA00022801"/>
    </source>
</evidence>
<dbReference type="AlphaFoldDB" id="A0A443SJV6"/>
<keyword evidence="5" id="KW-0479">Metal-binding</keyword>
<dbReference type="Proteomes" id="UP000288716">
    <property type="component" value="Unassembled WGS sequence"/>
</dbReference>
<gene>
    <name evidence="7" type="ORF">B4U80_05489</name>
</gene>
<evidence type="ECO:0000313" key="7">
    <source>
        <dbReference type="EMBL" id="RWS27809.1"/>
    </source>
</evidence>
<comment type="catalytic activity">
    <reaction evidence="5">
        <text>dUTP + H2O = dUMP + diphosphate + H(+)</text>
        <dbReference type="Rhea" id="RHEA:10248"/>
        <dbReference type="ChEBI" id="CHEBI:15377"/>
        <dbReference type="ChEBI" id="CHEBI:15378"/>
        <dbReference type="ChEBI" id="CHEBI:33019"/>
        <dbReference type="ChEBI" id="CHEBI:61555"/>
        <dbReference type="ChEBI" id="CHEBI:246422"/>
        <dbReference type="EC" id="3.6.1.23"/>
    </reaction>
</comment>
<protein>
    <recommendedName>
        <fullName evidence="5">Deoxyuridine 5'-triphosphate nucleotidohydrolase</fullName>
        <shortName evidence="5">dUTPase</shortName>
        <ecNumber evidence="5">3.6.1.23</ecNumber>
    </recommendedName>
    <alternativeName>
        <fullName evidence="5">dUTP pyrophosphatase</fullName>
    </alternativeName>
</protein>
<keyword evidence="3 5" id="KW-0378">Hydrolase</keyword>
<dbReference type="GO" id="GO:0004170">
    <property type="term" value="F:dUTP diphosphatase activity"/>
    <property type="evidence" value="ECO:0007669"/>
    <property type="project" value="UniProtKB-UniRule"/>
</dbReference>
<dbReference type="InterPro" id="IPR036157">
    <property type="entry name" value="dUTPase-like_sf"/>
</dbReference>
<dbReference type="InterPro" id="IPR033704">
    <property type="entry name" value="dUTPase_trimeric"/>
</dbReference>
<comment type="caution">
    <text evidence="7">The sequence shown here is derived from an EMBL/GenBank/DDBJ whole genome shotgun (WGS) entry which is preliminary data.</text>
</comment>
<name>A0A443SJV6_9ACAR</name>
<evidence type="ECO:0000256" key="4">
    <source>
        <dbReference type="ARBA" id="ARBA00023080"/>
    </source>
</evidence>
<proteinExistence type="inferred from homology"/>